<dbReference type="GO" id="GO:0042773">
    <property type="term" value="P:ATP synthesis coupled electron transport"/>
    <property type="evidence" value="ECO:0007669"/>
    <property type="project" value="InterPro"/>
</dbReference>
<proteinExistence type="inferred from homology"/>
<evidence type="ECO:0000256" key="2">
    <source>
        <dbReference type="ARBA" id="ARBA00004225"/>
    </source>
</evidence>
<evidence type="ECO:0000256" key="14">
    <source>
        <dbReference type="ARBA" id="ARBA00023128"/>
    </source>
</evidence>
<evidence type="ECO:0000256" key="8">
    <source>
        <dbReference type="ARBA" id="ARBA00022692"/>
    </source>
</evidence>
<keyword evidence="14 17" id="KW-0496">Mitochondrion</keyword>
<keyword evidence="10 17" id="KW-0249">Electron transport</keyword>
<feature type="transmembrane region" description="Helical" evidence="17">
    <location>
        <begin position="167"/>
        <end position="187"/>
    </location>
</feature>
<evidence type="ECO:0000256" key="6">
    <source>
        <dbReference type="ARBA" id="ARBA00022448"/>
    </source>
</evidence>
<feature type="transmembrane region" description="Helical" evidence="17">
    <location>
        <begin position="127"/>
        <end position="147"/>
    </location>
</feature>
<comment type="catalytic activity">
    <reaction evidence="16 17">
        <text>a ubiquinone + NADH + 5 H(+)(in) = a ubiquinol + NAD(+) + 4 H(+)(out)</text>
        <dbReference type="Rhea" id="RHEA:29091"/>
        <dbReference type="Rhea" id="RHEA-COMP:9565"/>
        <dbReference type="Rhea" id="RHEA-COMP:9566"/>
        <dbReference type="ChEBI" id="CHEBI:15378"/>
        <dbReference type="ChEBI" id="CHEBI:16389"/>
        <dbReference type="ChEBI" id="CHEBI:17976"/>
        <dbReference type="ChEBI" id="CHEBI:57540"/>
        <dbReference type="ChEBI" id="CHEBI:57945"/>
        <dbReference type="EC" id="7.1.1.2"/>
    </reaction>
</comment>
<dbReference type="GO" id="GO:0015990">
    <property type="term" value="P:electron transport coupled proton transport"/>
    <property type="evidence" value="ECO:0007669"/>
    <property type="project" value="TreeGrafter"/>
</dbReference>
<dbReference type="InterPro" id="IPR001750">
    <property type="entry name" value="ND/Mrp_TM"/>
</dbReference>
<dbReference type="EMBL" id="MK645228">
    <property type="protein sequence ID" value="QCW07967.1"/>
    <property type="molecule type" value="Genomic_DNA"/>
</dbReference>
<comment type="subcellular location">
    <subcellularLocation>
        <location evidence="2 17">Mitochondrion membrane</location>
        <topology evidence="2 17">Multi-pass membrane protein</topology>
    </subcellularLocation>
</comment>
<evidence type="ECO:0000256" key="11">
    <source>
        <dbReference type="ARBA" id="ARBA00022989"/>
    </source>
</evidence>
<dbReference type="GO" id="GO:0003954">
    <property type="term" value="F:NADH dehydrogenase activity"/>
    <property type="evidence" value="ECO:0007669"/>
    <property type="project" value="TreeGrafter"/>
</dbReference>
<evidence type="ECO:0000256" key="4">
    <source>
        <dbReference type="ARBA" id="ARBA00012944"/>
    </source>
</evidence>
<evidence type="ECO:0000256" key="3">
    <source>
        <dbReference type="ARBA" id="ARBA00009025"/>
    </source>
</evidence>
<evidence type="ECO:0000256" key="13">
    <source>
        <dbReference type="ARBA" id="ARBA00023075"/>
    </source>
</evidence>
<feature type="transmembrane region" description="Helical" evidence="17">
    <location>
        <begin position="359"/>
        <end position="384"/>
    </location>
</feature>
<protein>
    <recommendedName>
        <fullName evidence="5 17">NADH-ubiquinone oxidoreductase chain 4</fullName>
        <ecNumber evidence="4 17">7.1.1.2</ecNumber>
    </recommendedName>
</protein>
<keyword evidence="8 17" id="KW-0812">Transmembrane</keyword>
<geneLocation type="mitochondrion" evidence="19"/>
<keyword evidence="15 17" id="KW-0472">Membrane</keyword>
<dbReference type="AlphaFoldDB" id="A0A4Y5N053"/>
<evidence type="ECO:0000256" key="15">
    <source>
        <dbReference type="ARBA" id="ARBA00023136"/>
    </source>
</evidence>
<dbReference type="GO" id="GO:0008137">
    <property type="term" value="F:NADH dehydrogenase (ubiquinone) activity"/>
    <property type="evidence" value="ECO:0007669"/>
    <property type="project" value="UniProtKB-UniRule"/>
</dbReference>
<organism evidence="19">
    <name type="scientific">Aleyrodidae sp. JXCHN01</name>
    <dbReference type="NCBI Taxonomy" id="2583956"/>
    <lineage>
        <taxon>Eukaryota</taxon>
        <taxon>Metazoa</taxon>
        <taxon>Ecdysozoa</taxon>
        <taxon>Arthropoda</taxon>
        <taxon>Hexapoda</taxon>
        <taxon>Insecta</taxon>
        <taxon>Pterygota</taxon>
        <taxon>Neoptera</taxon>
        <taxon>Paraneoptera</taxon>
        <taxon>Hemiptera</taxon>
        <taxon>Sternorrhyncha</taxon>
        <taxon>Aleyrodoidea</taxon>
        <taxon>Aleyrodidae</taxon>
    </lineage>
</organism>
<dbReference type="InterPro" id="IPR003918">
    <property type="entry name" value="NADH_UbQ_OxRdtase"/>
</dbReference>
<dbReference type="PANTHER" id="PTHR43507">
    <property type="entry name" value="NADH-UBIQUINONE OXIDOREDUCTASE CHAIN 4"/>
    <property type="match status" value="1"/>
</dbReference>
<keyword evidence="9" id="KW-1278">Translocase</keyword>
<accession>A0A4Y5N053</accession>
<evidence type="ECO:0000256" key="9">
    <source>
        <dbReference type="ARBA" id="ARBA00022967"/>
    </source>
</evidence>
<dbReference type="PANTHER" id="PTHR43507:SF20">
    <property type="entry name" value="NADH-UBIQUINONE OXIDOREDUCTASE CHAIN 4"/>
    <property type="match status" value="1"/>
</dbReference>
<evidence type="ECO:0000313" key="19">
    <source>
        <dbReference type="EMBL" id="QCW07967.1"/>
    </source>
</evidence>
<keyword evidence="6 17" id="KW-0813">Transport</keyword>
<evidence type="ECO:0000256" key="17">
    <source>
        <dbReference type="RuleBase" id="RU003297"/>
    </source>
</evidence>
<feature type="transmembrane region" description="Helical" evidence="17">
    <location>
        <begin position="230"/>
        <end position="249"/>
    </location>
</feature>
<feature type="transmembrane region" description="Helical" evidence="17">
    <location>
        <begin position="199"/>
        <end position="218"/>
    </location>
</feature>
<evidence type="ECO:0000256" key="12">
    <source>
        <dbReference type="ARBA" id="ARBA00023027"/>
    </source>
</evidence>
<evidence type="ECO:0000256" key="7">
    <source>
        <dbReference type="ARBA" id="ARBA00022660"/>
    </source>
</evidence>
<feature type="transmembrane region" description="Helical" evidence="17">
    <location>
        <begin position="280"/>
        <end position="299"/>
    </location>
</feature>
<evidence type="ECO:0000256" key="5">
    <source>
        <dbReference type="ARBA" id="ARBA00021006"/>
    </source>
</evidence>
<comment type="function">
    <text evidence="17">Core subunit of the mitochondrial membrane respiratory chain NADH dehydrogenase (Complex I) which catalyzes electron transfer from NADH through the respiratory chain, using ubiquinone as an electron acceptor. Essential for the catalytic activity and assembly of complex I.</text>
</comment>
<evidence type="ECO:0000256" key="16">
    <source>
        <dbReference type="ARBA" id="ARBA00049551"/>
    </source>
</evidence>
<dbReference type="PRINTS" id="PR01437">
    <property type="entry name" value="NUOXDRDTASE4"/>
</dbReference>
<feature type="transmembrane region" description="Helical" evidence="17">
    <location>
        <begin position="319"/>
        <end position="339"/>
    </location>
</feature>
<dbReference type="Pfam" id="PF00361">
    <property type="entry name" value="Proton_antipo_M"/>
    <property type="match status" value="1"/>
</dbReference>
<name>A0A4Y5N053_9HEMI</name>
<feature type="transmembrane region" description="Helical" evidence="17">
    <location>
        <begin position="52"/>
        <end position="69"/>
    </location>
</feature>
<keyword evidence="11 17" id="KW-1133">Transmembrane helix</keyword>
<keyword evidence="7 17" id="KW-0679">Respiratory chain</keyword>
<dbReference type="EC" id="7.1.1.2" evidence="4 17"/>
<evidence type="ECO:0000256" key="1">
    <source>
        <dbReference type="ARBA" id="ARBA00003257"/>
    </source>
</evidence>
<keyword evidence="12 17" id="KW-0520">NAD</keyword>
<feature type="domain" description="NADH:quinone oxidoreductase/Mrp antiporter transmembrane" evidence="18">
    <location>
        <begin position="96"/>
        <end position="370"/>
    </location>
</feature>
<reference evidence="19" key="1">
    <citation type="journal article" date="2019" name="Mitochondrial DNA Part B Resour">
        <title>The complete mitochondrial genome of a whitefly (Hemiptera: Aleyrodidae) infesting Glycine max.</title>
        <authorList>
            <person name="Lei T."/>
            <person name="Liu S.-S."/>
            <person name="Liu Y.-Q."/>
        </authorList>
    </citation>
    <scope>NUCLEOTIDE SEQUENCE</scope>
    <source>
        <strain evidence="19">JXCHN01</strain>
    </source>
</reference>
<comment type="similarity">
    <text evidence="3 17">Belongs to the complex I subunit 4 family.</text>
</comment>
<evidence type="ECO:0000259" key="18">
    <source>
        <dbReference type="Pfam" id="PF00361"/>
    </source>
</evidence>
<gene>
    <name evidence="19" type="primary">ND4</name>
</gene>
<dbReference type="GO" id="GO:0048039">
    <property type="term" value="F:ubiquinone binding"/>
    <property type="evidence" value="ECO:0007669"/>
    <property type="project" value="TreeGrafter"/>
</dbReference>
<comment type="function">
    <text evidence="1">Core subunit of the mitochondrial membrane respiratory chain NADH dehydrogenase (Complex I) that is believed to belong to the minimal assembly required for catalysis. Complex I functions in the transfer of electrons from NADH to the respiratory chain. The immediate electron acceptor for the enzyme is believed to be ubiquinone.</text>
</comment>
<evidence type="ECO:0000256" key="10">
    <source>
        <dbReference type="ARBA" id="ARBA00022982"/>
    </source>
</evidence>
<feature type="transmembrane region" description="Helical" evidence="17">
    <location>
        <begin position="99"/>
        <end position="120"/>
    </location>
</feature>
<sequence>MLKFLIPMVMMMIMKNKNFKVMICATIVLFNLGLHSTDMSKMSYIFMGDLLSFWMTNLTIWIMAIIAMIKINNMKMMVKINSMLVMVLMMTFFNWNFMLFFILFEMSMVLIVVIVMSWGYQPERIEATMFMIILTSMFTLPFFSSLMHNFKKLNFWMLDEQLSTWDFMSFMFIFMVKMPVYFIHIWLPKVHVESPVQGSMILASIMLKLGCFGMIRMTKMATKMMAKHEFMILSFGLWTTLILSLICNIQSDLKSLVAYSSVVHMSITLVSITLAKSKSILASVIIMIGHGMCSSAMFFMCNQAYKISKSRSMMMNKGILMCMPTASTAWFFLCMSNAPMPPSINIVGELLAFKTAINWSSTMLTMVFLIMLFSSCFSIIVFCVMAHGKFSMNMKLPPSSTSKPMMITMMHIIPAIALITKSSMMMI</sequence>
<keyword evidence="13 17" id="KW-0830">Ubiquinone</keyword>
<dbReference type="GO" id="GO:0031966">
    <property type="term" value="C:mitochondrial membrane"/>
    <property type="evidence" value="ECO:0007669"/>
    <property type="project" value="UniProtKB-SubCell"/>
</dbReference>